<dbReference type="EMBL" id="SMBI01000024">
    <property type="protein sequence ID" value="TCU13890.1"/>
    <property type="molecule type" value="Genomic_DNA"/>
</dbReference>
<evidence type="ECO:0000313" key="2">
    <source>
        <dbReference type="Proteomes" id="UP000295021"/>
    </source>
</evidence>
<name>A0AAX2QB00_9HYPH</name>
<comment type="caution">
    <text evidence="1">The sequence shown here is derived from an EMBL/GenBank/DDBJ whole genome shotgun (WGS) entry which is preliminary data.</text>
</comment>
<protein>
    <submittedName>
        <fullName evidence="1">Uncharacterized protein</fullName>
    </submittedName>
</protein>
<reference evidence="1 2" key="1">
    <citation type="submission" date="2019-03" db="EMBL/GenBank/DDBJ databases">
        <title>Genomic Encyclopedia of Type Strains, Phase IV (KMG-V): Genome sequencing to study the core and pangenomes of soil and plant-associated prokaryotes.</title>
        <authorList>
            <person name="Whitman W."/>
        </authorList>
    </citation>
    <scope>NUCLEOTIDE SEQUENCE [LARGE SCALE GENOMIC DNA]</scope>
    <source>
        <strain evidence="1 2">FB403</strain>
    </source>
</reference>
<proteinExistence type="predicted"/>
<gene>
    <name evidence="1" type="ORF">EV131_12427</name>
</gene>
<dbReference type="AlphaFoldDB" id="A0AAX2QB00"/>
<accession>A0AAX2QB00</accession>
<organism evidence="1 2">
    <name type="scientific">Rhizobium laguerreae</name>
    <dbReference type="NCBI Taxonomy" id="1076926"/>
    <lineage>
        <taxon>Bacteria</taxon>
        <taxon>Pseudomonadati</taxon>
        <taxon>Pseudomonadota</taxon>
        <taxon>Alphaproteobacteria</taxon>
        <taxon>Hyphomicrobiales</taxon>
        <taxon>Rhizobiaceae</taxon>
        <taxon>Rhizobium/Agrobacterium group</taxon>
        <taxon>Rhizobium</taxon>
    </lineage>
</organism>
<dbReference type="Proteomes" id="UP000295021">
    <property type="component" value="Unassembled WGS sequence"/>
</dbReference>
<evidence type="ECO:0000313" key="1">
    <source>
        <dbReference type="EMBL" id="TCU13890.1"/>
    </source>
</evidence>
<sequence>MLARASERFGCWRFSTSPMQDRSRVNRSRHCVHPAGDIGRVSQQKRELPAIGLHRIWIVSDRDLCRLVQPSRLAISNVPQTRSIALDCSAADMLSKSASKFFRRTAMTRMRRMLRRVRAVAGFVRPRAWMTMTAGSAPNAWHRERRWQYTSINSGDVRRCACEIAGRLSRRTFW</sequence>